<dbReference type="EMBL" id="OJIN01000132">
    <property type="protein sequence ID" value="SPD74218.1"/>
    <property type="molecule type" value="Genomic_DNA"/>
</dbReference>
<comment type="catalytic activity">
    <reaction evidence="1">
        <text>[(1-&gt;4)-alpha-D-glucosyl](n) + ADP-alpha-D-glucose = [(1-&gt;4)-alpha-D-glucosyl](n+1) + ADP + H(+)</text>
        <dbReference type="Rhea" id="RHEA:18189"/>
        <dbReference type="Rhea" id="RHEA-COMP:9584"/>
        <dbReference type="Rhea" id="RHEA-COMP:9587"/>
        <dbReference type="ChEBI" id="CHEBI:15378"/>
        <dbReference type="ChEBI" id="CHEBI:15444"/>
        <dbReference type="ChEBI" id="CHEBI:57498"/>
        <dbReference type="ChEBI" id="CHEBI:456216"/>
        <dbReference type="EC" id="2.4.1.21"/>
    </reaction>
</comment>
<dbReference type="Gene3D" id="3.40.50.2000">
    <property type="entry name" value="Glycogen Phosphorylase B"/>
    <property type="match status" value="2"/>
</dbReference>
<dbReference type="AlphaFoldDB" id="A0A445MXM2"/>
<dbReference type="GO" id="GO:0005978">
    <property type="term" value="P:glycogen biosynthetic process"/>
    <property type="evidence" value="ECO:0007669"/>
    <property type="project" value="TreeGrafter"/>
</dbReference>
<evidence type="ECO:0000259" key="5">
    <source>
        <dbReference type="Pfam" id="PF00534"/>
    </source>
</evidence>
<dbReference type="EC" id="2.4.1.21" evidence="2"/>
<proteinExistence type="predicted"/>
<keyword evidence="3 7" id="KW-0328">Glycosyltransferase</keyword>
<dbReference type="GO" id="GO:0009011">
    <property type="term" value="F:alpha-1,4-glucan glucosyltransferase (ADP-glucose donor) activity"/>
    <property type="evidence" value="ECO:0007669"/>
    <property type="project" value="UniProtKB-EC"/>
</dbReference>
<evidence type="ECO:0000313" key="7">
    <source>
        <dbReference type="EMBL" id="SPD74218.1"/>
    </source>
</evidence>
<gene>
    <name evidence="7" type="ORF">PITCH_A2170003</name>
</gene>
<evidence type="ECO:0000256" key="4">
    <source>
        <dbReference type="ARBA" id="ARBA00022679"/>
    </source>
</evidence>
<feature type="domain" description="Glycosyl transferase family 1" evidence="5">
    <location>
        <begin position="388"/>
        <end position="534"/>
    </location>
</feature>
<evidence type="ECO:0000256" key="3">
    <source>
        <dbReference type="ARBA" id="ARBA00022676"/>
    </source>
</evidence>
<protein>
    <recommendedName>
        <fullName evidence="2">starch synthase</fullName>
        <ecNumber evidence="2">2.4.1.21</ecNumber>
    </recommendedName>
</protein>
<evidence type="ECO:0000256" key="1">
    <source>
        <dbReference type="ARBA" id="ARBA00001478"/>
    </source>
</evidence>
<name>A0A445MXM2_9BACT</name>
<dbReference type="InterPro" id="IPR001296">
    <property type="entry name" value="Glyco_trans_1"/>
</dbReference>
<keyword evidence="4 7" id="KW-0808">Transferase</keyword>
<feature type="domain" description="Starch synthase catalytic" evidence="6">
    <location>
        <begin position="15"/>
        <end position="198"/>
    </location>
</feature>
<dbReference type="InterPro" id="IPR013534">
    <property type="entry name" value="Starch_synth_cat_dom"/>
</dbReference>
<dbReference type="SUPFAM" id="SSF53756">
    <property type="entry name" value="UDP-Glycosyltransferase/glycogen phosphorylase"/>
    <property type="match status" value="1"/>
</dbReference>
<dbReference type="PANTHER" id="PTHR45825">
    <property type="entry name" value="GRANULE-BOUND STARCH SYNTHASE 1, CHLOROPLASTIC/AMYLOPLASTIC"/>
    <property type="match status" value="1"/>
</dbReference>
<organism evidence="7">
    <name type="scientific">uncultured Desulfobacterium sp</name>
    <dbReference type="NCBI Taxonomy" id="201089"/>
    <lineage>
        <taxon>Bacteria</taxon>
        <taxon>Pseudomonadati</taxon>
        <taxon>Thermodesulfobacteriota</taxon>
        <taxon>Desulfobacteria</taxon>
        <taxon>Desulfobacterales</taxon>
        <taxon>Desulfobacteriaceae</taxon>
        <taxon>Desulfobacterium</taxon>
        <taxon>environmental samples</taxon>
    </lineage>
</organism>
<dbReference type="GO" id="GO:0005829">
    <property type="term" value="C:cytosol"/>
    <property type="evidence" value="ECO:0007669"/>
    <property type="project" value="TreeGrafter"/>
</dbReference>
<dbReference type="Pfam" id="PF08323">
    <property type="entry name" value="Glyco_transf_5"/>
    <property type="match status" value="1"/>
</dbReference>
<dbReference type="Pfam" id="PF00534">
    <property type="entry name" value="Glycos_transf_1"/>
    <property type="match status" value="1"/>
</dbReference>
<reference evidence="7" key="1">
    <citation type="submission" date="2018-01" db="EMBL/GenBank/DDBJ databases">
        <authorList>
            <person name="Regsiter A."/>
            <person name="William W."/>
        </authorList>
    </citation>
    <scope>NUCLEOTIDE SEQUENCE</scope>
    <source>
        <strain evidence="7">TRIP AH-1</strain>
    </source>
</reference>
<dbReference type="PANTHER" id="PTHR45825:SF11">
    <property type="entry name" value="ALPHA AMYLASE DOMAIN-CONTAINING PROTEIN"/>
    <property type="match status" value="1"/>
</dbReference>
<evidence type="ECO:0000256" key="2">
    <source>
        <dbReference type="ARBA" id="ARBA00012588"/>
    </source>
</evidence>
<evidence type="ECO:0000259" key="6">
    <source>
        <dbReference type="Pfam" id="PF08323"/>
    </source>
</evidence>
<accession>A0A445MXM2</accession>
<sequence>MQFIKKPEQGKKIIVFIGLEGWSKKGGQGDYIRELSDAMSEAGHSVIVINPYFRQPHADISIKRGKFLFKVDLPVGQGTLPFNIFHNRIGKVHYLRFKDPHDILYPIIYPDWYVDGALYSDSLYGYIEAVCLSRIPMHIIGALGISPDILHFNDWQTGYGPAYMEIIYRYHQDFKSLLFRTGTVMTVHNIAYQGLTKWGLFINKADPICRLLENIFPPDGLFIGVYDHGYVYEVDAFGITGLPRHFQFMRDGGAECWGDVPGYGGRHNVLKFGLEKANKIIAVSKGNFHDMQRDDLGFGLSWVVRKRAAEGDIGFVWNGVDFDSICPEDLGELTETVNAKKNIKFVQYGSQDADILAKKMTNKLALRARVNDLINKSPEDCFGHIDDSNGDDLVVCAVSRFVRQKGYSILFEHLDYNYELDIRYNERLADALMRIRGEHGNRLQLIIMGTPGDGDGAWVLGRIKELTQQYKGRVALICKFDPALANQIRAGSNIFFMPSQYEPGGISNIQAAVLGTLCVLTYTGGLVDFIEAGGTYPEFVAAGFGYGVPWTLKRTGQDFVRAFRKALQIYCEDKVKWQALVKQAMTIKVDWSYRVPEYIYIYDSAMLRNDAIRNP</sequence>